<feature type="transmembrane region" description="Helical" evidence="1">
    <location>
        <begin position="607"/>
        <end position="626"/>
    </location>
</feature>
<dbReference type="RefSeq" id="WP_379711948.1">
    <property type="nucleotide sequence ID" value="NZ_JBHTBS010000004.1"/>
</dbReference>
<feature type="transmembrane region" description="Helical" evidence="1">
    <location>
        <begin position="462"/>
        <end position="481"/>
    </location>
</feature>
<feature type="transmembrane region" description="Helical" evidence="1">
    <location>
        <begin position="541"/>
        <end position="559"/>
    </location>
</feature>
<keyword evidence="1" id="KW-0812">Transmembrane</keyword>
<evidence type="ECO:0000313" key="3">
    <source>
        <dbReference type="Proteomes" id="UP001596472"/>
    </source>
</evidence>
<reference evidence="3" key="1">
    <citation type="journal article" date="2019" name="Int. J. Syst. Evol. Microbiol.">
        <title>The Global Catalogue of Microorganisms (GCM) 10K type strain sequencing project: providing services to taxonomists for standard genome sequencing and annotation.</title>
        <authorList>
            <consortium name="The Broad Institute Genomics Platform"/>
            <consortium name="The Broad Institute Genome Sequencing Center for Infectious Disease"/>
            <person name="Wu L."/>
            <person name="Ma J."/>
        </authorList>
    </citation>
    <scope>NUCLEOTIDE SEQUENCE [LARGE SCALE GENOMIC DNA]</scope>
    <source>
        <strain evidence="3">CGMCC 4.1467</strain>
    </source>
</reference>
<evidence type="ECO:0008006" key="4">
    <source>
        <dbReference type="Google" id="ProtNLM"/>
    </source>
</evidence>
<feature type="transmembrane region" description="Helical" evidence="1">
    <location>
        <begin position="65"/>
        <end position="83"/>
    </location>
</feature>
<sequence>MTPEVERFLDLATRELESYPEQRGEAKGELMARLSHRMGGVEAIDIGEPLAVLEKKGKPASWKKFGTAILLLTLLFSLGLTGFRHLRSYLMLEDSGEFDSSHRYGEAIDLSGRPLVRMLREESPDLPIGLDSERFEKASDESAAIRERFPDDAGALRMHVWNLLTERNYEWERLPPEILGQVERIEVTPYWADFRISRNSRKAFEDLMGRNTGTVRDWDLWEEARALWKEIVASAEIADAPNLLYRKQVEALPDSEDFVSMMINHNCRRAAINERSSVLNLFNFIRAEADLFHDKENREGLLQLSREVRKVISFRVDPLVQWRGSYVYGAENPLIDHLKYEAGSGIFDTGNEAFDAELKEWDRLSTVYSDVHASGVTWTDEVIQAVPLILEHRVGDTLLIGDIGEFKALRMAEYSFAERLAAIAGAVVFSLFVLLVGLDVIRRSKWVRGLARGVKPLFGWVDQWWVGALGILVPFACWLAVRLSPLGMRDFGIAQDEGLPWLLQTIAAMLFCLAMLVATVRWRWSKRAGFLDIGGGIGVKLGWVAAGLIGLAMIAFGGIRYVDDIDNRREIFLLAVASMGGFGVLWILWLAFAAVCQSSQRALSSHLAGLTLLPWLAGVALGLLALEPLLHLEEKYWFVQDVILRPMDGQFDTVYEERTTLRLAEALKE</sequence>
<gene>
    <name evidence="2" type="ORF">ACFQY0_10240</name>
</gene>
<feature type="transmembrane region" description="Helical" evidence="1">
    <location>
        <begin position="501"/>
        <end position="520"/>
    </location>
</feature>
<keyword evidence="3" id="KW-1185">Reference proteome</keyword>
<organism evidence="2 3">
    <name type="scientific">Haloferula chungangensis</name>
    <dbReference type="NCBI Taxonomy" id="1048331"/>
    <lineage>
        <taxon>Bacteria</taxon>
        <taxon>Pseudomonadati</taxon>
        <taxon>Verrucomicrobiota</taxon>
        <taxon>Verrucomicrobiia</taxon>
        <taxon>Verrucomicrobiales</taxon>
        <taxon>Verrucomicrobiaceae</taxon>
        <taxon>Haloferula</taxon>
    </lineage>
</organism>
<feature type="transmembrane region" description="Helical" evidence="1">
    <location>
        <begin position="420"/>
        <end position="441"/>
    </location>
</feature>
<dbReference type="EMBL" id="JBHTBS010000004">
    <property type="protein sequence ID" value="MFC7337556.1"/>
    <property type="molecule type" value="Genomic_DNA"/>
</dbReference>
<accession>A0ABW2L7S7</accession>
<name>A0ABW2L7S7_9BACT</name>
<protein>
    <recommendedName>
        <fullName evidence="4">DUF3376 domain-containing protein</fullName>
    </recommendedName>
</protein>
<keyword evidence="1" id="KW-1133">Transmembrane helix</keyword>
<evidence type="ECO:0000313" key="2">
    <source>
        <dbReference type="EMBL" id="MFC7337556.1"/>
    </source>
</evidence>
<comment type="caution">
    <text evidence="2">The sequence shown here is derived from an EMBL/GenBank/DDBJ whole genome shotgun (WGS) entry which is preliminary data.</text>
</comment>
<dbReference type="Proteomes" id="UP001596472">
    <property type="component" value="Unassembled WGS sequence"/>
</dbReference>
<feature type="transmembrane region" description="Helical" evidence="1">
    <location>
        <begin position="571"/>
        <end position="595"/>
    </location>
</feature>
<evidence type="ECO:0000256" key="1">
    <source>
        <dbReference type="SAM" id="Phobius"/>
    </source>
</evidence>
<keyword evidence="1" id="KW-0472">Membrane</keyword>
<proteinExistence type="predicted"/>